<protein>
    <submittedName>
        <fullName evidence="6">Transcriptional regulator</fullName>
    </submittedName>
</protein>
<feature type="domain" description="HTH lysR-type" evidence="5">
    <location>
        <begin position="1"/>
        <end position="58"/>
    </location>
</feature>
<keyword evidence="6" id="KW-0614">Plasmid</keyword>
<keyword evidence="7" id="KW-1185">Reference proteome</keyword>
<sequence length="320" mass="34748">MELRHLRYFLAAAEELHFGRAAETLCVTRPAVSQTVSDLETELGVKLFFRHAQKITLTSAGEAFQRDLRILMSDLGRAVETTRRIGSGKTGNINVGYGSLSLLHPAFRATVKGVRRQYSEIDISLHEMPSSRQIPAVRAGRLDAGFVYVPEGSAWPPGTVSDFMAIDDLDSLELDLGGLAVAMPSDHPLAAQAAVRLQDLANDGLIVVQRSNVTPRLTQLETMCLAEGFSPRVIQEVGNIATQVNLISVGMGIGIVVNSPRMSYPDSVRILPLIGVDLPVRFTLIWRRGAIEPTLATFIEQVKDTLDDVESGQGTVGVMS</sequence>
<evidence type="ECO:0000256" key="1">
    <source>
        <dbReference type="ARBA" id="ARBA00009437"/>
    </source>
</evidence>
<reference evidence="6 7" key="1">
    <citation type="submission" date="2016-04" db="EMBL/GenBank/DDBJ databases">
        <title>Deep-sea bacteria in the southern Pacific.</title>
        <authorList>
            <person name="Tang K."/>
        </authorList>
    </citation>
    <scope>NUCLEOTIDE SEQUENCE [LARGE SCALE GENOMIC DNA]</scope>
    <source>
        <strain evidence="6 7">JLT2014</strain>
        <plasmid evidence="7">ppaby4</plasmid>
    </source>
</reference>
<dbReference type="Gene3D" id="1.10.10.10">
    <property type="entry name" value="Winged helix-like DNA-binding domain superfamily/Winged helix DNA-binding domain"/>
    <property type="match status" value="1"/>
</dbReference>
<dbReference type="KEGG" id="paby:Ga0080574_TMP4996"/>
<proteinExistence type="inferred from homology"/>
<evidence type="ECO:0000259" key="5">
    <source>
        <dbReference type="PROSITE" id="PS50931"/>
    </source>
</evidence>
<dbReference type="InterPro" id="IPR036390">
    <property type="entry name" value="WH_DNA-bd_sf"/>
</dbReference>
<dbReference type="SUPFAM" id="SSF53850">
    <property type="entry name" value="Periplasmic binding protein-like II"/>
    <property type="match status" value="1"/>
</dbReference>
<dbReference type="PANTHER" id="PTHR30346">
    <property type="entry name" value="TRANSCRIPTIONAL DUAL REGULATOR HCAR-RELATED"/>
    <property type="match status" value="1"/>
</dbReference>
<dbReference type="SUPFAM" id="SSF46785">
    <property type="entry name" value="Winged helix' DNA-binding domain"/>
    <property type="match status" value="1"/>
</dbReference>
<dbReference type="GO" id="GO:0003677">
    <property type="term" value="F:DNA binding"/>
    <property type="evidence" value="ECO:0007669"/>
    <property type="project" value="UniProtKB-KW"/>
</dbReference>
<keyword evidence="4" id="KW-0804">Transcription</keyword>
<dbReference type="GO" id="GO:0032993">
    <property type="term" value="C:protein-DNA complex"/>
    <property type="evidence" value="ECO:0007669"/>
    <property type="project" value="TreeGrafter"/>
</dbReference>
<name>A0A1P8V0Y1_9RHOB</name>
<dbReference type="InterPro" id="IPR036388">
    <property type="entry name" value="WH-like_DNA-bd_sf"/>
</dbReference>
<dbReference type="PROSITE" id="PS50931">
    <property type="entry name" value="HTH_LYSR"/>
    <property type="match status" value="1"/>
</dbReference>
<keyword evidence="2" id="KW-0805">Transcription regulation</keyword>
<evidence type="ECO:0000256" key="2">
    <source>
        <dbReference type="ARBA" id="ARBA00023015"/>
    </source>
</evidence>
<evidence type="ECO:0000313" key="6">
    <source>
        <dbReference type="EMBL" id="APZ55278.1"/>
    </source>
</evidence>
<comment type="similarity">
    <text evidence="1">Belongs to the LysR transcriptional regulatory family.</text>
</comment>
<evidence type="ECO:0000256" key="4">
    <source>
        <dbReference type="ARBA" id="ARBA00023163"/>
    </source>
</evidence>
<accession>A0A1P8V0Y1</accession>
<dbReference type="InterPro" id="IPR005119">
    <property type="entry name" value="LysR_subst-bd"/>
</dbReference>
<dbReference type="GO" id="GO:0003700">
    <property type="term" value="F:DNA-binding transcription factor activity"/>
    <property type="evidence" value="ECO:0007669"/>
    <property type="project" value="InterPro"/>
</dbReference>
<dbReference type="Gene3D" id="3.40.190.10">
    <property type="entry name" value="Periplasmic binding protein-like II"/>
    <property type="match status" value="2"/>
</dbReference>
<evidence type="ECO:0000256" key="3">
    <source>
        <dbReference type="ARBA" id="ARBA00023125"/>
    </source>
</evidence>
<dbReference type="InterPro" id="IPR000847">
    <property type="entry name" value="LysR_HTH_N"/>
</dbReference>
<dbReference type="OrthoDB" id="9815174at2"/>
<dbReference type="FunFam" id="1.10.10.10:FF:000001">
    <property type="entry name" value="LysR family transcriptional regulator"/>
    <property type="match status" value="1"/>
</dbReference>
<dbReference type="RefSeq" id="WP_076706216.1">
    <property type="nucleotide sequence ID" value="NZ_CP015095.1"/>
</dbReference>
<dbReference type="EMBL" id="CP015095">
    <property type="protein sequence ID" value="APZ55278.1"/>
    <property type="molecule type" value="Genomic_DNA"/>
</dbReference>
<dbReference type="PANTHER" id="PTHR30346:SF28">
    <property type="entry name" value="HTH-TYPE TRANSCRIPTIONAL REGULATOR CYNR"/>
    <property type="match status" value="1"/>
</dbReference>
<organism evidence="6 7">
    <name type="scientific">Salipiger abyssi</name>
    <dbReference type="NCBI Taxonomy" id="1250539"/>
    <lineage>
        <taxon>Bacteria</taxon>
        <taxon>Pseudomonadati</taxon>
        <taxon>Pseudomonadota</taxon>
        <taxon>Alphaproteobacteria</taxon>
        <taxon>Rhodobacterales</taxon>
        <taxon>Roseobacteraceae</taxon>
        <taxon>Salipiger</taxon>
    </lineage>
</organism>
<geneLocation type="plasmid" evidence="7">
    <name>ppaby4</name>
</geneLocation>
<dbReference type="Pfam" id="PF03466">
    <property type="entry name" value="LysR_substrate"/>
    <property type="match status" value="1"/>
</dbReference>
<evidence type="ECO:0000313" key="7">
    <source>
        <dbReference type="Proteomes" id="UP000187059"/>
    </source>
</evidence>
<keyword evidence="3" id="KW-0238">DNA-binding</keyword>
<dbReference type="Proteomes" id="UP000187059">
    <property type="component" value="Plasmid pPABY4"/>
</dbReference>
<dbReference type="Pfam" id="PF00126">
    <property type="entry name" value="HTH_1"/>
    <property type="match status" value="1"/>
</dbReference>
<dbReference type="CDD" id="cd08414">
    <property type="entry name" value="PBP2_LTTR_aromatics_like"/>
    <property type="match status" value="1"/>
</dbReference>
<dbReference type="PRINTS" id="PR00039">
    <property type="entry name" value="HTHLYSR"/>
</dbReference>
<dbReference type="AlphaFoldDB" id="A0A1P8V0Y1"/>
<gene>
    <name evidence="6" type="ORF">Ga0080574_TMP4996</name>
</gene>